<organism evidence="10">
    <name type="scientific">Bracon brevicornis</name>
    <dbReference type="NCBI Taxonomy" id="1563983"/>
    <lineage>
        <taxon>Eukaryota</taxon>
        <taxon>Metazoa</taxon>
        <taxon>Ecdysozoa</taxon>
        <taxon>Arthropoda</taxon>
        <taxon>Hexapoda</taxon>
        <taxon>Insecta</taxon>
        <taxon>Pterygota</taxon>
        <taxon>Neoptera</taxon>
        <taxon>Endopterygota</taxon>
        <taxon>Hymenoptera</taxon>
        <taxon>Apocrita</taxon>
        <taxon>Ichneumonoidea</taxon>
        <taxon>Braconidae</taxon>
        <taxon>Braconinae</taxon>
        <taxon>Bracon</taxon>
    </lineage>
</organism>
<feature type="domain" description="H15" evidence="9">
    <location>
        <begin position="33"/>
        <end position="107"/>
    </location>
</feature>
<keyword evidence="4 7" id="KW-0158">Chromosome</keyword>
<reference evidence="10" key="1">
    <citation type="submission" date="2020-07" db="EMBL/GenBank/DDBJ databases">
        <authorList>
            <person name="Ferguson B K."/>
        </authorList>
    </citation>
    <scope>NUCLEOTIDE SEQUENCE</scope>
    <source>
        <strain evidence="10">L06</strain>
    </source>
</reference>
<dbReference type="PANTHER" id="PTHR11467:SF20">
    <property type="entry name" value="H15 DOMAIN-CONTAINING PROTEIN-RELATED"/>
    <property type="match status" value="1"/>
</dbReference>
<evidence type="ECO:0000256" key="3">
    <source>
        <dbReference type="ARBA" id="ARBA00004286"/>
    </source>
</evidence>
<evidence type="ECO:0000256" key="5">
    <source>
        <dbReference type="ARBA" id="ARBA00023125"/>
    </source>
</evidence>
<dbReference type="GO" id="GO:0006334">
    <property type="term" value="P:nucleosome assembly"/>
    <property type="evidence" value="ECO:0007669"/>
    <property type="project" value="InterPro"/>
</dbReference>
<dbReference type="PANTHER" id="PTHR11467">
    <property type="entry name" value="HISTONE H1"/>
    <property type="match status" value="1"/>
</dbReference>
<proteinExistence type="inferred from homology"/>
<evidence type="ECO:0000313" key="10">
    <source>
        <dbReference type="EMBL" id="CAD1529292.1"/>
    </source>
</evidence>
<feature type="compositionally biased region" description="Basic residues" evidence="8">
    <location>
        <begin position="175"/>
        <end position="190"/>
    </location>
</feature>
<dbReference type="PROSITE" id="PS51504">
    <property type="entry name" value="H15"/>
    <property type="match status" value="1"/>
</dbReference>
<feature type="region of interest" description="Disordered" evidence="8">
    <location>
        <begin position="175"/>
        <end position="222"/>
    </location>
</feature>
<feature type="compositionally biased region" description="Basic residues" evidence="8">
    <location>
        <begin position="198"/>
        <end position="222"/>
    </location>
</feature>
<evidence type="ECO:0000256" key="4">
    <source>
        <dbReference type="ARBA" id="ARBA00022454"/>
    </source>
</evidence>
<dbReference type="EMBL" id="CADCXW020000001">
    <property type="protein sequence ID" value="CAD1529292.1"/>
    <property type="molecule type" value="Genomic_DNA"/>
</dbReference>
<evidence type="ECO:0000256" key="2">
    <source>
        <dbReference type="ARBA" id="ARBA00004123"/>
    </source>
</evidence>
<comment type="function">
    <text evidence="1">Histones H1 are necessary for the condensation of nucleosome chains into higher-order structures.</text>
</comment>
<dbReference type="GO" id="GO:0045910">
    <property type="term" value="P:negative regulation of DNA recombination"/>
    <property type="evidence" value="ECO:0007669"/>
    <property type="project" value="TreeGrafter"/>
</dbReference>
<dbReference type="InterPro" id="IPR036390">
    <property type="entry name" value="WH_DNA-bd_sf"/>
</dbReference>
<dbReference type="GO" id="GO:0030261">
    <property type="term" value="P:chromosome condensation"/>
    <property type="evidence" value="ECO:0007669"/>
    <property type="project" value="TreeGrafter"/>
</dbReference>
<keyword evidence="6 7" id="KW-0539">Nucleus</keyword>
<dbReference type="GO" id="GO:0000786">
    <property type="term" value="C:nucleosome"/>
    <property type="evidence" value="ECO:0007669"/>
    <property type="project" value="InterPro"/>
</dbReference>
<dbReference type="SMART" id="SM00526">
    <property type="entry name" value="H15"/>
    <property type="match status" value="1"/>
</dbReference>
<evidence type="ECO:0000256" key="6">
    <source>
        <dbReference type="ARBA" id="ARBA00023242"/>
    </source>
</evidence>
<dbReference type="Pfam" id="PF00538">
    <property type="entry name" value="Linker_histone"/>
    <property type="match status" value="1"/>
</dbReference>
<evidence type="ECO:0000256" key="8">
    <source>
        <dbReference type="SAM" id="MobiDB-lite"/>
    </source>
</evidence>
<dbReference type="GO" id="GO:0005634">
    <property type="term" value="C:nucleus"/>
    <property type="evidence" value="ECO:0007669"/>
    <property type="project" value="UniProtKB-SubCell"/>
</dbReference>
<dbReference type="CDD" id="cd00073">
    <property type="entry name" value="H15"/>
    <property type="match status" value="1"/>
</dbReference>
<dbReference type="GO" id="GO:0003690">
    <property type="term" value="F:double-stranded DNA binding"/>
    <property type="evidence" value="ECO:0007669"/>
    <property type="project" value="TreeGrafter"/>
</dbReference>
<comment type="similarity">
    <text evidence="7">Belongs to the histone H1/H5 family.</text>
</comment>
<dbReference type="InterPro" id="IPR005819">
    <property type="entry name" value="H1/H5"/>
</dbReference>
<dbReference type="InterPro" id="IPR036388">
    <property type="entry name" value="WH-like_DNA-bd_sf"/>
</dbReference>
<sequence>MTDKTASVVAGISPAADNTKKTIKVKNPKAKSTHPATSEMVNAAIKALAERNGSSLQAIKKYIASSYKVDAEKHALFIKKYLKSGVTTGSLVQTKGKGASGSFKLAVKKSEAVKAKPKTKPVVVKKVTTPKKTAVKKPAAKKADAAAKQKAKRAAVSPKKTVAAVKKTGQKKVVKAKIVKTKSPKAKKVVKAPTAKPKAPKPKKVTAGKAKTAVKKPAAQKK</sequence>
<evidence type="ECO:0000256" key="1">
    <source>
        <dbReference type="ARBA" id="ARBA00002809"/>
    </source>
</evidence>
<name>A0A6V7HRV1_9HYME</name>
<accession>A0A6V7HRV1</accession>
<dbReference type="AlphaFoldDB" id="A0A6V7HRV1"/>
<dbReference type="PRINTS" id="PR00624">
    <property type="entry name" value="HISTONEH5"/>
</dbReference>
<dbReference type="InterPro" id="IPR005818">
    <property type="entry name" value="Histone_H1/H5_H15"/>
</dbReference>
<dbReference type="GO" id="GO:0031492">
    <property type="term" value="F:nucleosomal DNA binding"/>
    <property type="evidence" value="ECO:0007669"/>
    <property type="project" value="TreeGrafter"/>
</dbReference>
<dbReference type="SUPFAM" id="SSF46785">
    <property type="entry name" value="Winged helix' DNA-binding domain"/>
    <property type="match status" value="1"/>
</dbReference>
<gene>
    <name evidence="10" type="ORF">BBRV_LOCUS3816</name>
</gene>
<evidence type="ECO:0000259" key="9">
    <source>
        <dbReference type="PROSITE" id="PS51504"/>
    </source>
</evidence>
<dbReference type="GO" id="GO:0030527">
    <property type="term" value="F:structural constituent of chromatin"/>
    <property type="evidence" value="ECO:0007669"/>
    <property type="project" value="InterPro"/>
</dbReference>
<comment type="subcellular location">
    <subcellularLocation>
        <location evidence="3">Chromosome</location>
    </subcellularLocation>
    <subcellularLocation>
        <location evidence="2 7">Nucleus</location>
    </subcellularLocation>
</comment>
<dbReference type="FunFam" id="1.10.10.10:FF:000140">
    <property type="entry name" value="Histone H1.0"/>
    <property type="match status" value="1"/>
</dbReference>
<protein>
    <recommendedName>
        <fullName evidence="9">H15 domain-containing protein</fullName>
    </recommendedName>
</protein>
<evidence type="ECO:0000256" key="7">
    <source>
        <dbReference type="RuleBase" id="RU003894"/>
    </source>
</evidence>
<keyword evidence="5 7" id="KW-0238">DNA-binding</keyword>
<dbReference type="Gene3D" id="1.10.10.10">
    <property type="entry name" value="Winged helix-like DNA-binding domain superfamily/Winged helix DNA-binding domain"/>
    <property type="match status" value="1"/>
</dbReference>